<dbReference type="Pfam" id="PF13307">
    <property type="entry name" value="Helicase_C_2"/>
    <property type="match status" value="1"/>
</dbReference>
<evidence type="ECO:0000313" key="2">
    <source>
        <dbReference type="EMBL" id="SNQ59300.1"/>
    </source>
</evidence>
<dbReference type="Proteomes" id="UP000218615">
    <property type="component" value="Unassembled WGS sequence"/>
</dbReference>
<dbReference type="RefSeq" id="WP_179293744.1">
    <property type="nucleotide sequence ID" value="NZ_FZMP01000017.1"/>
</dbReference>
<feature type="domain" description="Helicase ATP-binding" evidence="1">
    <location>
        <begin position="45"/>
        <end position="310"/>
    </location>
</feature>
<reference evidence="3" key="1">
    <citation type="submission" date="2017-06" db="EMBL/GenBank/DDBJ databases">
        <authorList>
            <person name="Cremers G."/>
        </authorList>
    </citation>
    <scope>NUCLEOTIDE SEQUENCE [LARGE SCALE GENOMIC DNA]</scope>
</reference>
<dbReference type="OrthoDB" id="148273at2157"/>
<dbReference type="AlphaFoldDB" id="A0A284VJ71"/>
<dbReference type="SMART" id="SM00491">
    <property type="entry name" value="HELICc2"/>
    <property type="match status" value="1"/>
</dbReference>
<dbReference type="GO" id="GO:0016818">
    <property type="term" value="F:hydrolase activity, acting on acid anhydrides, in phosphorus-containing anhydrides"/>
    <property type="evidence" value="ECO:0007669"/>
    <property type="project" value="InterPro"/>
</dbReference>
<dbReference type="InterPro" id="IPR027417">
    <property type="entry name" value="P-loop_NTPase"/>
</dbReference>
<gene>
    <name evidence="2" type="ORF">MNV_1130007</name>
</gene>
<keyword evidence="2" id="KW-0378">Hydrolase</keyword>
<sequence length="837" mass="95494">MIDFEKMLEKEFQEKPINPFEIFQEHRNKKYEYLRGGQEHVLETWFSRRTQKDTIVKMDTGSGKTLVGLLMLQSCLNENLGPAIYLCVDKQLVDQVIASANEFSIPNVTSEDGSIPVDFLNSEAILITTFDKLVNGKSKFGVKDTDNEEVPIGSLLVDDAHSCLKKARQAFTISLNRDKHSNVCDRLFDLFKSSLRTQALGKLKDLEDRVPSTLMMVPYWNWLESKDEIINILSEYRNDELKFQWNLLRDNLESCYCFISDRTIEITPQCVPIEYIPSFQNAKRRFFLSATLLDDSHLIKEFGVSHEAVTRPLRPKIAGDIGERMIVIPSLVDSSLKIDKIVQLITRMKDIGNNVVVLTPSEKTSEKWEQYGAEIANKESIIPILGKLAKTKSNFVVLYNRYDGIDLPDTSCRILVLDGKPFGESLFERFINKTRPKSRLIRSALAQKIEQGLGRGVRSGTDYCVVFLIGDDLVHFLSLTENQHLLSPQTRVQIEMGLKFGKDLKKEGNAEKAILGLMNQCLNRDPSWIKYHRSKVQKAEDIFVEMLPITLANTEKDSFKLFQAKQYREASKAIQTILDGDVSNKLDTTDRGWYLQLAAFYLYKSDHVRAAEMQLKAHRLNTSLPRPPEGVDYQKIQIELGKQPDNIIRWIKKHTEANALIVSANTILDKLDFGIPYATFEEEFSNLAEIVGFESQRPEQEFGKGPDVLWLLSDGTYLIFAAKNEADINNFEISKKYADQLSGNWNWFKAQYKSEEGIPIIIHPSNKLAADAFCVDGAMSLKPHGLKMLVSKIREFTIALSSKSPDSWDISDVMTLVHKYDLDPRNIKEKYFSKIGK</sequence>
<name>A0A284VJ71_9EURY</name>
<organism evidence="2 3">
    <name type="scientific">Candidatus Methanoperedens nitratireducens</name>
    <dbReference type="NCBI Taxonomy" id="1392998"/>
    <lineage>
        <taxon>Archaea</taxon>
        <taxon>Methanobacteriati</taxon>
        <taxon>Methanobacteriota</taxon>
        <taxon>Stenosarchaea group</taxon>
        <taxon>Methanomicrobia</taxon>
        <taxon>Methanosarcinales</taxon>
        <taxon>ANME-2 cluster</taxon>
        <taxon>Candidatus Methanoperedentaceae</taxon>
        <taxon>Candidatus Methanoperedens</taxon>
    </lineage>
</organism>
<dbReference type="InterPro" id="IPR014001">
    <property type="entry name" value="Helicase_ATP-bd"/>
</dbReference>
<dbReference type="SUPFAM" id="SSF52540">
    <property type="entry name" value="P-loop containing nucleoside triphosphate hydrolases"/>
    <property type="match status" value="1"/>
</dbReference>
<dbReference type="Pfam" id="PF04851">
    <property type="entry name" value="ResIII"/>
    <property type="match status" value="1"/>
</dbReference>
<dbReference type="GO" id="GO:0006139">
    <property type="term" value="P:nucleobase-containing compound metabolic process"/>
    <property type="evidence" value="ECO:0007669"/>
    <property type="project" value="InterPro"/>
</dbReference>
<proteinExistence type="predicted"/>
<keyword evidence="3" id="KW-1185">Reference proteome</keyword>
<dbReference type="GO" id="GO:0140097">
    <property type="term" value="F:catalytic activity, acting on DNA"/>
    <property type="evidence" value="ECO:0007669"/>
    <property type="project" value="UniProtKB-ARBA"/>
</dbReference>
<dbReference type="EMBL" id="FZMP01000017">
    <property type="protein sequence ID" value="SNQ59300.1"/>
    <property type="molecule type" value="Genomic_DNA"/>
</dbReference>
<dbReference type="GO" id="GO:0004386">
    <property type="term" value="F:helicase activity"/>
    <property type="evidence" value="ECO:0007669"/>
    <property type="project" value="InterPro"/>
</dbReference>
<dbReference type="InterPro" id="IPR006935">
    <property type="entry name" value="Helicase/UvrB_N"/>
</dbReference>
<dbReference type="GO" id="GO:0005524">
    <property type="term" value="F:ATP binding"/>
    <property type="evidence" value="ECO:0007669"/>
    <property type="project" value="InterPro"/>
</dbReference>
<dbReference type="InterPro" id="IPR006555">
    <property type="entry name" value="ATP-dep_Helicase_C"/>
</dbReference>
<dbReference type="PROSITE" id="PS51192">
    <property type="entry name" value="HELICASE_ATP_BIND_1"/>
    <property type="match status" value="1"/>
</dbReference>
<evidence type="ECO:0000313" key="3">
    <source>
        <dbReference type="Proteomes" id="UP000218615"/>
    </source>
</evidence>
<evidence type="ECO:0000259" key="1">
    <source>
        <dbReference type="PROSITE" id="PS51192"/>
    </source>
</evidence>
<protein>
    <submittedName>
        <fullName evidence="2">P-loop containing nucleoside triphosphate hydrolase</fullName>
    </submittedName>
</protein>
<dbReference type="SMART" id="SM00487">
    <property type="entry name" value="DEXDc"/>
    <property type="match status" value="1"/>
</dbReference>
<dbReference type="GO" id="GO:0003677">
    <property type="term" value="F:DNA binding"/>
    <property type="evidence" value="ECO:0007669"/>
    <property type="project" value="InterPro"/>
</dbReference>
<accession>A0A284VJ71</accession>
<dbReference type="Gene3D" id="3.40.50.300">
    <property type="entry name" value="P-loop containing nucleotide triphosphate hydrolases"/>
    <property type="match status" value="2"/>
</dbReference>